<dbReference type="InterPro" id="IPR016163">
    <property type="entry name" value="Ald_DH_C"/>
</dbReference>
<keyword evidence="6" id="KW-1185">Reference proteome</keyword>
<dbReference type="InterPro" id="IPR016162">
    <property type="entry name" value="Ald_DH_N"/>
</dbReference>
<dbReference type="InterPro" id="IPR015590">
    <property type="entry name" value="Aldehyde_DH_dom"/>
</dbReference>
<evidence type="ECO:0000259" key="4">
    <source>
        <dbReference type="Pfam" id="PF00171"/>
    </source>
</evidence>
<dbReference type="Gene3D" id="3.40.309.10">
    <property type="entry name" value="Aldehyde Dehydrogenase, Chain A, domain 2"/>
    <property type="match status" value="1"/>
</dbReference>
<comment type="caution">
    <text evidence="5">The sequence shown here is derived from an EMBL/GenBank/DDBJ whole genome shotgun (WGS) entry which is preliminary data.</text>
</comment>
<dbReference type="Gene3D" id="3.40.605.10">
    <property type="entry name" value="Aldehyde Dehydrogenase, Chain A, domain 1"/>
    <property type="match status" value="1"/>
</dbReference>
<dbReference type="GeneID" id="89973793"/>
<dbReference type="PANTHER" id="PTHR43353:SF7">
    <property type="entry name" value="SUCCINATE SEMIALDEHYDE DEHYDROGENASE (EUROFUNG)"/>
    <property type="match status" value="1"/>
</dbReference>
<dbReference type="FunFam" id="3.40.605.10:FF:000007">
    <property type="entry name" value="NAD/NADP-dependent betaine aldehyde dehydrogenase"/>
    <property type="match status" value="1"/>
</dbReference>
<reference evidence="5 6" key="1">
    <citation type="submission" date="2023-08" db="EMBL/GenBank/DDBJ databases">
        <title>Black Yeasts Isolated from many extreme environments.</title>
        <authorList>
            <person name="Coleine C."/>
            <person name="Stajich J.E."/>
            <person name="Selbmann L."/>
        </authorList>
    </citation>
    <scope>NUCLEOTIDE SEQUENCE [LARGE SCALE GENOMIC DNA]</scope>
    <source>
        <strain evidence="5 6">CCFEE 5792</strain>
    </source>
</reference>
<dbReference type="EMBL" id="JAVRRD010000021">
    <property type="protein sequence ID" value="KAK5048528.1"/>
    <property type="molecule type" value="Genomic_DNA"/>
</dbReference>
<dbReference type="CDD" id="cd07103">
    <property type="entry name" value="ALDH_F5_SSADH_GabD"/>
    <property type="match status" value="1"/>
</dbReference>
<sequence>MIQKETSMQLDLASNDNDIYCSNNFVDGKWVASQSQKRFDVVDPGSGKIWASPPDSIVADVEVAIQSAHKAFQSYSRVVPRKRAEWILAWHQLILAHKEDLARILVHETGKPLQEAYDEINYATTFTWWFMGEAERIQGSSIKSATPGRRAFVIKQPIGPVAALVPWNFPVALYLRKASAALAAGCTMVVKPSPETPITALCLASLALKAGFPPGVLNVVTTSLENTPSVSEAMCTHPLIKKVSFTGSTRVGKLIAGLCSKSLKKSTLELGGNCPFIVFDDADLVDAVAQLSALKWRHAGQACITANRVFVQRGVYEQFITRLVEKASGLVIGHGLEKKSSMGPVTTLRSLTKAEELVTDAMAKGAKIVLGSGRSAERDGFFMEPTVLTGVEDNMIMSGEEIFAPVLGISNFDSEDEVVKRANDTSLGLASYVFTQDADRLWRMLENLEAGMIGMNTGGSSAAEAPFGGIKESGWGKESGKDVALDEFMVTKTGTLTVKGHY</sequence>
<dbReference type="GO" id="GO:0004777">
    <property type="term" value="F:succinate-semialdehyde dehydrogenase (NAD+) activity"/>
    <property type="evidence" value="ECO:0007669"/>
    <property type="project" value="TreeGrafter"/>
</dbReference>
<evidence type="ECO:0000256" key="2">
    <source>
        <dbReference type="ARBA" id="ARBA00009986"/>
    </source>
</evidence>
<comment type="pathway">
    <text evidence="1">Amino-acid degradation; 4-aminobutanoate degradation.</text>
</comment>
<keyword evidence="3" id="KW-0560">Oxidoreductase</keyword>
<proteinExistence type="inferred from homology"/>
<dbReference type="GO" id="GO:0009450">
    <property type="term" value="P:gamma-aminobutyric acid catabolic process"/>
    <property type="evidence" value="ECO:0007669"/>
    <property type="project" value="TreeGrafter"/>
</dbReference>
<evidence type="ECO:0000256" key="1">
    <source>
        <dbReference type="ARBA" id="ARBA00005176"/>
    </source>
</evidence>
<feature type="domain" description="Aldehyde dehydrogenase" evidence="4">
    <location>
        <begin position="30"/>
        <end position="493"/>
    </location>
</feature>
<evidence type="ECO:0000313" key="5">
    <source>
        <dbReference type="EMBL" id="KAK5048528.1"/>
    </source>
</evidence>
<comment type="similarity">
    <text evidence="2">Belongs to the aldehyde dehydrogenase family.</text>
</comment>
<evidence type="ECO:0000256" key="3">
    <source>
        <dbReference type="ARBA" id="ARBA00023002"/>
    </source>
</evidence>
<dbReference type="PANTHER" id="PTHR43353">
    <property type="entry name" value="SUCCINATE-SEMIALDEHYDE DEHYDROGENASE, MITOCHONDRIAL"/>
    <property type="match status" value="1"/>
</dbReference>
<dbReference type="SUPFAM" id="SSF53720">
    <property type="entry name" value="ALDH-like"/>
    <property type="match status" value="1"/>
</dbReference>
<dbReference type="GO" id="GO:0005737">
    <property type="term" value="C:cytoplasm"/>
    <property type="evidence" value="ECO:0007669"/>
    <property type="project" value="TreeGrafter"/>
</dbReference>
<gene>
    <name evidence="5" type="ORF">LTR84_005618</name>
</gene>
<evidence type="ECO:0000313" key="6">
    <source>
        <dbReference type="Proteomes" id="UP001358417"/>
    </source>
</evidence>
<organism evidence="5 6">
    <name type="scientific">Exophiala bonariae</name>
    <dbReference type="NCBI Taxonomy" id="1690606"/>
    <lineage>
        <taxon>Eukaryota</taxon>
        <taxon>Fungi</taxon>
        <taxon>Dikarya</taxon>
        <taxon>Ascomycota</taxon>
        <taxon>Pezizomycotina</taxon>
        <taxon>Eurotiomycetes</taxon>
        <taxon>Chaetothyriomycetidae</taxon>
        <taxon>Chaetothyriales</taxon>
        <taxon>Herpotrichiellaceae</taxon>
        <taxon>Exophiala</taxon>
    </lineage>
</organism>
<protein>
    <recommendedName>
        <fullName evidence="4">Aldehyde dehydrogenase domain-containing protein</fullName>
    </recommendedName>
</protein>
<dbReference type="Proteomes" id="UP001358417">
    <property type="component" value="Unassembled WGS sequence"/>
</dbReference>
<dbReference type="Pfam" id="PF00171">
    <property type="entry name" value="Aldedh"/>
    <property type="match status" value="1"/>
</dbReference>
<dbReference type="InterPro" id="IPR016161">
    <property type="entry name" value="Ald_DH/histidinol_DH"/>
</dbReference>
<dbReference type="FunFam" id="3.40.309.10:FF:000004">
    <property type="entry name" value="Succinate-semialdehyde dehydrogenase I"/>
    <property type="match status" value="1"/>
</dbReference>
<name>A0AAV9N2V3_9EURO</name>
<accession>A0AAV9N2V3</accession>
<dbReference type="RefSeq" id="XP_064703887.1">
    <property type="nucleotide sequence ID" value="XM_064849184.1"/>
</dbReference>
<dbReference type="InterPro" id="IPR050740">
    <property type="entry name" value="Aldehyde_DH_Superfamily"/>
</dbReference>
<dbReference type="AlphaFoldDB" id="A0AAV9N2V3"/>